<reference evidence="6" key="1">
    <citation type="submission" date="2017-11" db="EMBL/GenBank/DDBJ databases">
        <title>Genome sequence of Pantoea sp. MSR2.</title>
        <authorList>
            <person name="Nascimento F.X."/>
        </authorList>
    </citation>
    <scope>NUCLEOTIDE SEQUENCE [LARGE SCALE GENOMIC DNA]</scope>
    <source>
        <strain evidence="6">MSR2</strain>
        <plasmid evidence="6">pmsr2a</plasmid>
    </source>
</reference>
<dbReference type="InterPro" id="IPR017557">
    <property type="entry name" value="Holo-ACP_synthase"/>
</dbReference>
<dbReference type="InterPro" id="IPR049180">
    <property type="entry name" value="MdcG_C"/>
</dbReference>
<dbReference type="KEGG" id="ppho:CTZ24_22995"/>
<accession>A0AAP9H9Q8</accession>
<keyword evidence="2" id="KW-0548">Nucleotidyltransferase</keyword>
<evidence type="ECO:0000259" key="3">
    <source>
        <dbReference type="Pfam" id="PF10620"/>
    </source>
</evidence>
<dbReference type="AlphaFoldDB" id="A0AAP9H9Q8"/>
<protein>
    <submittedName>
        <fullName evidence="5">Phosphoribosyl-dephospho-CoA transferase</fullName>
    </submittedName>
</protein>
<dbReference type="NCBIfam" id="TIGR03135">
    <property type="entry name" value="malonate_mdcG"/>
    <property type="match status" value="1"/>
</dbReference>
<sequence length="202" mass="22650">MMNITARPHDLLWLRHDTALLGVTDPWVAELWHCQQPVVVRRDVMKQGLIPVGVRGQARHQRAAGWVAPTEVVRVVSPEMLVVPRQLNHHPTVQALVVLRQHHWPWEWGVTGSTGFALATGLPVLHQDSDLDLLIRAPNPLRPADVAHWQQVLSTLPCRADSQIETPQGGFALNEWLRSGRVLLKTATGPRLTDNPWAEETP</sequence>
<dbReference type="EMBL" id="CP024637">
    <property type="protein sequence ID" value="QGR09315.1"/>
    <property type="molecule type" value="Genomic_DNA"/>
</dbReference>
<dbReference type="Proteomes" id="UP000424872">
    <property type="component" value="Plasmid pMSR2A"/>
</dbReference>
<evidence type="ECO:0000313" key="6">
    <source>
        <dbReference type="Proteomes" id="UP000424872"/>
    </source>
</evidence>
<name>A0AAP9H9Q8_9GAMM</name>
<dbReference type="Pfam" id="PF20866">
    <property type="entry name" value="MdcG_N"/>
    <property type="match status" value="1"/>
</dbReference>
<evidence type="ECO:0000259" key="4">
    <source>
        <dbReference type="Pfam" id="PF20866"/>
    </source>
</evidence>
<organism evidence="5 6">
    <name type="scientific">Pantoea phytobeneficialis</name>
    <dbReference type="NCBI Taxonomy" id="2052056"/>
    <lineage>
        <taxon>Bacteria</taxon>
        <taxon>Pseudomonadati</taxon>
        <taxon>Pseudomonadota</taxon>
        <taxon>Gammaproteobacteria</taxon>
        <taxon>Enterobacterales</taxon>
        <taxon>Erwiniaceae</taxon>
        <taxon>Pantoea</taxon>
    </lineage>
</organism>
<feature type="domain" description="Phosphoribosyl-dephospho-CoA transferase MdcG C-terminal" evidence="3">
    <location>
        <begin position="93"/>
        <end position="196"/>
    </location>
</feature>
<dbReference type="GO" id="GO:0016779">
    <property type="term" value="F:nucleotidyltransferase activity"/>
    <property type="evidence" value="ECO:0007669"/>
    <property type="project" value="UniProtKB-KW"/>
</dbReference>
<keyword evidence="5" id="KW-0614">Plasmid</keyword>
<evidence type="ECO:0000256" key="2">
    <source>
        <dbReference type="ARBA" id="ARBA00022695"/>
    </source>
</evidence>
<feature type="domain" description="Phosphoribosyl-dephospho-CoA transferase MdcG N-terminal" evidence="4">
    <location>
        <begin position="7"/>
        <end position="78"/>
    </location>
</feature>
<dbReference type="Pfam" id="PF10620">
    <property type="entry name" value="MdcG"/>
    <property type="match status" value="1"/>
</dbReference>
<dbReference type="NCBIfam" id="NF002332">
    <property type="entry name" value="PRK01293.1"/>
    <property type="match status" value="1"/>
</dbReference>
<evidence type="ECO:0000313" key="5">
    <source>
        <dbReference type="EMBL" id="QGR09315.1"/>
    </source>
</evidence>
<evidence type="ECO:0000256" key="1">
    <source>
        <dbReference type="ARBA" id="ARBA00022679"/>
    </source>
</evidence>
<dbReference type="InterPro" id="IPR048903">
    <property type="entry name" value="MdcG_N"/>
</dbReference>
<gene>
    <name evidence="5" type="ORF">CTZ24_22995</name>
</gene>
<geneLocation type="plasmid" evidence="6">
    <name>pmsr2a</name>
</geneLocation>
<keyword evidence="1 5" id="KW-0808">Transferase</keyword>
<proteinExistence type="predicted"/>